<comment type="caution">
    <text evidence="4">The sequence shown here is derived from an EMBL/GenBank/DDBJ whole genome shotgun (WGS) entry which is preliminary data.</text>
</comment>
<evidence type="ECO:0000259" key="3">
    <source>
        <dbReference type="PROSITE" id="PS50110"/>
    </source>
</evidence>
<dbReference type="SMART" id="SM00448">
    <property type="entry name" value="REC"/>
    <property type="match status" value="1"/>
</dbReference>
<evidence type="ECO:0000313" key="5">
    <source>
        <dbReference type="Proteomes" id="UP000562027"/>
    </source>
</evidence>
<dbReference type="Gene3D" id="3.40.50.2300">
    <property type="match status" value="1"/>
</dbReference>
<feature type="modified residue" description="4-aspartylphosphate" evidence="2">
    <location>
        <position position="53"/>
    </location>
</feature>
<evidence type="ECO:0000256" key="2">
    <source>
        <dbReference type="PROSITE-ProRule" id="PRU00169"/>
    </source>
</evidence>
<dbReference type="SUPFAM" id="SSF52172">
    <property type="entry name" value="CheY-like"/>
    <property type="match status" value="1"/>
</dbReference>
<keyword evidence="1 2" id="KW-0597">Phosphoprotein</keyword>
<evidence type="ECO:0000313" key="4">
    <source>
        <dbReference type="EMBL" id="MBB4845620.1"/>
    </source>
</evidence>
<dbReference type="PANTHER" id="PTHR44591:SF25">
    <property type="entry name" value="CHEMOTAXIS TWO-COMPONENT RESPONSE REGULATOR"/>
    <property type="match status" value="1"/>
</dbReference>
<dbReference type="Pfam" id="PF00072">
    <property type="entry name" value="Response_reg"/>
    <property type="match status" value="1"/>
</dbReference>
<dbReference type="AlphaFoldDB" id="A0A840LBT3"/>
<organism evidence="4 5">
    <name type="scientific">Roseateles oligotrophus</name>
    <dbReference type="NCBI Taxonomy" id="1769250"/>
    <lineage>
        <taxon>Bacteria</taxon>
        <taxon>Pseudomonadati</taxon>
        <taxon>Pseudomonadota</taxon>
        <taxon>Betaproteobacteria</taxon>
        <taxon>Burkholderiales</taxon>
        <taxon>Sphaerotilaceae</taxon>
        <taxon>Roseateles</taxon>
    </lineage>
</organism>
<dbReference type="PANTHER" id="PTHR44591">
    <property type="entry name" value="STRESS RESPONSE REGULATOR PROTEIN 1"/>
    <property type="match status" value="1"/>
</dbReference>
<evidence type="ECO:0000256" key="1">
    <source>
        <dbReference type="ARBA" id="ARBA00022553"/>
    </source>
</evidence>
<dbReference type="InterPro" id="IPR001789">
    <property type="entry name" value="Sig_transdc_resp-reg_receiver"/>
</dbReference>
<proteinExistence type="predicted"/>
<dbReference type="EMBL" id="JACHLP010000010">
    <property type="protein sequence ID" value="MBB4845620.1"/>
    <property type="molecule type" value="Genomic_DNA"/>
</dbReference>
<dbReference type="PROSITE" id="PS50110">
    <property type="entry name" value="RESPONSE_REGULATORY"/>
    <property type="match status" value="1"/>
</dbReference>
<protein>
    <submittedName>
        <fullName evidence="4">Two-component system chemotaxis response regulator CheY</fullName>
    </submittedName>
</protein>
<keyword evidence="5" id="KW-1185">Reference proteome</keyword>
<dbReference type="Proteomes" id="UP000562027">
    <property type="component" value="Unassembled WGS sequence"/>
</dbReference>
<name>A0A840LBT3_9BURK</name>
<accession>A0A840LBT3</accession>
<dbReference type="InterPro" id="IPR050595">
    <property type="entry name" value="Bact_response_regulator"/>
</dbReference>
<feature type="domain" description="Response regulatory" evidence="3">
    <location>
        <begin position="3"/>
        <end position="120"/>
    </location>
</feature>
<sequence length="127" mass="13777">MANVLVVDDSSTMREIVASFLSKNGFEVAVANDGRDGLFQLSNDPGIRLVISDVNMPNMDGLAMAKKIREEFSDRVVHIIMLTTEDNPAMRTRGKDIGVTGWIVKPFRGEAVLGPLRKLCEISGAAG</sequence>
<gene>
    <name evidence="4" type="ORF">HNP55_004172</name>
</gene>
<reference evidence="4 5" key="1">
    <citation type="submission" date="2020-08" db="EMBL/GenBank/DDBJ databases">
        <title>Functional genomics of gut bacteria from endangered species of beetles.</title>
        <authorList>
            <person name="Carlos-Shanley C."/>
        </authorList>
    </citation>
    <scope>NUCLEOTIDE SEQUENCE [LARGE SCALE GENOMIC DNA]</scope>
    <source>
        <strain evidence="4 5">S00239</strain>
    </source>
</reference>
<dbReference type="GO" id="GO:0000160">
    <property type="term" value="P:phosphorelay signal transduction system"/>
    <property type="evidence" value="ECO:0007669"/>
    <property type="project" value="InterPro"/>
</dbReference>
<dbReference type="InterPro" id="IPR011006">
    <property type="entry name" value="CheY-like_superfamily"/>
</dbReference>
<dbReference type="RefSeq" id="WP_184303773.1">
    <property type="nucleotide sequence ID" value="NZ_JACHLP010000010.1"/>
</dbReference>